<dbReference type="Proteomes" id="UP000018763">
    <property type="component" value="Chromosome"/>
</dbReference>
<gene>
    <name evidence="1" type="ORF">D174_16230</name>
</gene>
<keyword evidence="2" id="KW-1185">Reference proteome</keyword>
<dbReference type="EMBL" id="CP006936">
    <property type="protein sequence ID" value="AHC27967.1"/>
    <property type="molecule type" value="Genomic_DNA"/>
</dbReference>
<accession>V5XIT9</accession>
<reference evidence="1 2" key="1">
    <citation type="journal article" date="2014" name="Genome Announc.">
        <title>Complete Genome Sequence of Sterol-Transforming Mycobacterium neoaurum Strain VKM Ac-1815D.</title>
        <authorList>
            <person name="Shtratnikova V.Y."/>
            <person name="Bragin E.Y."/>
            <person name="Dovbnya D.V."/>
            <person name="Pekov Y.A."/>
            <person name="Schelkunov M.I."/>
            <person name="Strizhov N."/>
            <person name="Ivashina T.V."/>
            <person name="Ashapkin V.V."/>
            <person name="Donova M.V."/>
        </authorList>
    </citation>
    <scope>NUCLEOTIDE SEQUENCE [LARGE SCALE GENOMIC DNA]</scope>
    <source>
        <strain evidence="1 2">VKM Ac-1815D</strain>
    </source>
</reference>
<proteinExistence type="predicted"/>
<dbReference type="GeneID" id="43863432"/>
<dbReference type="RefSeq" id="WP_019509898.1">
    <property type="nucleotide sequence ID" value="NC_023036.2"/>
</dbReference>
<evidence type="ECO:0000313" key="2">
    <source>
        <dbReference type="Proteomes" id="UP000018763"/>
    </source>
</evidence>
<evidence type="ECO:0000313" key="1">
    <source>
        <dbReference type="EMBL" id="AHC27967.1"/>
    </source>
</evidence>
<protein>
    <submittedName>
        <fullName evidence="1">Uncharacterized protein</fullName>
    </submittedName>
</protein>
<name>V5XIT9_MYCNE</name>
<organism evidence="1 2">
    <name type="scientific">Mycolicibacterium neoaurum VKM Ac-1815D</name>
    <dbReference type="NCBI Taxonomy" id="700508"/>
    <lineage>
        <taxon>Bacteria</taxon>
        <taxon>Bacillati</taxon>
        <taxon>Actinomycetota</taxon>
        <taxon>Actinomycetes</taxon>
        <taxon>Mycobacteriales</taxon>
        <taxon>Mycobacteriaceae</taxon>
        <taxon>Mycolicibacterium</taxon>
    </lineage>
</organism>
<dbReference type="AlphaFoldDB" id="V5XIT9"/>
<sequence>MGLCAAMAAVILGAAQVIVIDKVAAGSRRPPISVPWLQLVKHRAQPAITGHL</sequence>